<evidence type="ECO:0000256" key="3">
    <source>
        <dbReference type="ARBA" id="ARBA00022630"/>
    </source>
</evidence>
<dbReference type="PRINTS" id="PR00411">
    <property type="entry name" value="PNDRDTASEI"/>
</dbReference>
<comment type="catalytic activity">
    <reaction evidence="8">
        <text>a quinone + NADH + H(+) = a quinol + NAD(+)</text>
        <dbReference type="Rhea" id="RHEA:46160"/>
        <dbReference type="ChEBI" id="CHEBI:15378"/>
        <dbReference type="ChEBI" id="CHEBI:24646"/>
        <dbReference type="ChEBI" id="CHEBI:57540"/>
        <dbReference type="ChEBI" id="CHEBI:57945"/>
        <dbReference type="ChEBI" id="CHEBI:132124"/>
        <dbReference type="EC" id="1.6.5.9"/>
    </reaction>
</comment>
<dbReference type="InterPro" id="IPR036188">
    <property type="entry name" value="FAD/NAD-bd_sf"/>
</dbReference>
<evidence type="ECO:0000256" key="5">
    <source>
        <dbReference type="ARBA" id="ARBA00022946"/>
    </source>
</evidence>
<dbReference type="EMBL" id="JAMXLY010000040">
    <property type="protein sequence ID" value="MCO6026131.1"/>
    <property type="molecule type" value="Genomic_DNA"/>
</dbReference>
<dbReference type="Pfam" id="PF22366">
    <property type="entry name" value="NDH2_C"/>
    <property type="match status" value="1"/>
</dbReference>
<protein>
    <recommendedName>
        <fullName evidence="2">NADH:ubiquinone reductase (non-electrogenic)</fullName>
        <ecNumber evidence="2">1.6.5.9</ecNumber>
    </recommendedName>
</protein>
<keyword evidence="6" id="KW-0560">Oxidoreductase</keyword>
<feature type="domain" description="External alternative NADH-ubiquinone oxidoreductase-like C-terminal" evidence="10">
    <location>
        <begin position="355"/>
        <end position="409"/>
    </location>
</feature>
<dbReference type="RefSeq" id="WP_252761488.1">
    <property type="nucleotide sequence ID" value="NZ_JAMXLY010000040.1"/>
</dbReference>
<accession>A0ABT1BYG4</accession>
<keyword evidence="7" id="KW-0520">NAD</keyword>
<organism evidence="11 12">
    <name type="scientific">Segatella cerevisiae</name>
    <dbReference type="NCBI Taxonomy" id="2053716"/>
    <lineage>
        <taxon>Bacteria</taxon>
        <taxon>Pseudomonadati</taxon>
        <taxon>Bacteroidota</taxon>
        <taxon>Bacteroidia</taxon>
        <taxon>Bacteroidales</taxon>
        <taxon>Prevotellaceae</taxon>
        <taxon>Segatella</taxon>
    </lineage>
</organism>
<evidence type="ECO:0000259" key="9">
    <source>
        <dbReference type="Pfam" id="PF07992"/>
    </source>
</evidence>
<dbReference type="Pfam" id="PF07992">
    <property type="entry name" value="Pyr_redox_2"/>
    <property type="match status" value="1"/>
</dbReference>
<reference evidence="11 12" key="1">
    <citation type="submission" date="2022-06" db="EMBL/GenBank/DDBJ databases">
        <title>A taxonomic note on the genus Prevotella: Description of four novel genera and emended description of the genera Hallella and Xylanibacter.</title>
        <authorList>
            <person name="Hitch T.C.A."/>
        </authorList>
    </citation>
    <scope>NUCLEOTIDE SEQUENCE [LARGE SCALE GENOMIC DNA]</scope>
    <source>
        <strain evidence="11 12">DSM 100619</strain>
    </source>
</reference>
<evidence type="ECO:0000313" key="12">
    <source>
        <dbReference type="Proteomes" id="UP001204015"/>
    </source>
</evidence>
<dbReference type="SUPFAM" id="SSF51905">
    <property type="entry name" value="FAD/NAD(P)-binding domain"/>
    <property type="match status" value="2"/>
</dbReference>
<dbReference type="PANTHER" id="PTHR43706">
    <property type="entry name" value="NADH DEHYDROGENASE"/>
    <property type="match status" value="1"/>
</dbReference>
<dbReference type="InterPro" id="IPR054585">
    <property type="entry name" value="NDH2-like_C"/>
</dbReference>
<evidence type="ECO:0000256" key="2">
    <source>
        <dbReference type="ARBA" id="ARBA00012637"/>
    </source>
</evidence>
<dbReference type="PRINTS" id="PR00368">
    <property type="entry name" value="FADPNR"/>
</dbReference>
<keyword evidence="4" id="KW-0274">FAD</keyword>
<keyword evidence="5" id="KW-0809">Transit peptide</keyword>
<dbReference type="Proteomes" id="UP001204015">
    <property type="component" value="Unassembled WGS sequence"/>
</dbReference>
<evidence type="ECO:0000256" key="7">
    <source>
        <dbReference type="ARBA" id="ARBA00023027"/>
    </source>
</evidence>
<dbReference type="InterPro" id="IPR023753">
    <property type="entry name" value="FAD/NAD-binding_dom"/>
</dbReference>
<name>A0ABT1BYG4_9BACT</name>
<dbReference type="InterPro" id="IPR045024">
    <property type="entry name" value="NDH-2"/>
</dbReference>
<comment type="caution">
    <text evidence="11">The sequence shown here is derived from an EMBL/GenBank/DDBJ whole genome shotgun (WGS) entry which is preliminary data.</text>
</comment>
<sequence>MSLNIDRNGKKRVVIVGGGFGGLKLANKLRHSGMQIILIDKNDYHQFQPLIYQVASAGMEPSSISFPFRRIFKNNHNVYFRMAEVRCIFPDKKIIQTSIGKVDYDYLVFAAGATTNYYGNKHIAEEAMPMKNVAEAMGLQNAILANLERSITCATDKERQELLNFVIVGGGATGVEIAGVLSEMKKSIIPHDYPEMDDSLINIYLIEASSKLLSAMSPAASQKAEEFLRRMGVNILLNKKVMDYKDHKVILQDGSEIATRTFIWVSGIAGVSITNMDPSMIGHGGRIKVDQFNRVPGMENVFSIGDQCIMSGDEAFPKGHPQLAQVAIQQGKLLAKNICRLEKGKELKPFHYKNLGSMATVGRNKAVADFKKIRIQGFVAWLLWLFVHLRSILGVRNKVVVLLNWVWNYFNYNQSLRMIFYPKKAKVEKEREAREAVTHWGDDLLKEEKKEESKESPTTAKA</sequence>
<evidence type="ECO:0000256" key="4">
    <source>
        <dbReference type="ARBA" id="ARBA00022827"/>
    </source>
</evidence>
<evidence type="ECO:0000313" key="11">
    <source>
        <dbReference type="EMBL" id="MCO6026131.1"/>
    </source>
</evidence>
<proteinExistence type="inferred from homology"/>
<evidence type="ECO:0000256" key="8">
    <source>
        <dbReference type="ARBA" id="ARBA00047599"/>
    </source>
</evidence>
<gene>
    <name evidence="11" type="ORF">NG821_09815</name>
</gene>
<dbReference type="Gene3D" id="3.50.50.100">
    <property type="match status" value="1"/>
</dbReference>
<feature type="domain" description="FAD/NAD(P)-binding" evidence="9">
    <location>
        <begin position="12"/>
        <end position="331"/>
    </location>
</feature>
<keyword evidence="3" id="KW-0285">Flavoprotein</keyword>
<keyword evidence="12" id="KW-1185">Reference proteome</keyword>
<evidence type="ECO:0000259" key="10">
    <source>
        <dbReference type="Pfam" id="PF22366"/>
    </source>
</evidence>
<comment type="similarity">
    <text evidence="1">Belongs to the NADH dehydrogenase family.</text>
</comment>
<dbReference type="EC" id="1.6.5.9" evidence="2"/>
<dbReference type="PANTHER" id="PTHR43706:SF47">
    <property type="entry name" value="EXTERNAL NADH-UBIQUINONE OXIDOREDUCTASE 1, MITOCHONDRIAL-RELATED"/>
    <property type="match status" value="1"/>
</dbReference>
<evidence type="ECO:0000256" key="1">
    <source>
        <dbReference type="ARBA" id="ARBA00005272"/>
    </source>
</evidence>
<evidence type="ECO:0000256" key="6">
    <source>
        <dbReference type="ARBA" id="ARBA00023002"/>
    </source>
</evidence>